<keyword evidence="3" id="KW-1185">Reference proteome</keyword>
<accession>A0A0V0R5Y9</accession>
<organism evidence="2 3">
    <name type="scientific">Pseudocohnilembus persalinus</name>
    <name type="common">Ciliate</name>
    <dbReference type="NCBI Taxonomy" id="266149"/>
    <lineage>
        <taxon>Eukaryota</taxon>
        <taxon>Sar</taxon>
        <taxon>Alveolata</taxon>
        <taxon>Ciliophora</taxon>
        <taxon>Intramacronucleata</taxon>
        <taxon>Oligohymenophorea</taxon>
        <taxon>Scuticociliatia</taxon>
        <taxon>Philasterida</taxon>
        <taxon>Pseudocohnilembidae</taxon>
        <taxon>Pseudocohnilembus</taxon>
    </lineage>
</organism>
<dbReference type="EMBL" id="LDAU01000044">
    <property type="protein sequence ID" value="KRX09776.1"/>
    <property type="molecule type" value="Genomic_DNA"/>
</dbReference>
<evidence type="ECO:0008006" key="4">
    <source>
        <dbReference type="Google" id="ProtNLM"/>
    </source>
</evidence>
<evidence type="ECO:0000313" key="3">
    <source>
        <dbReference type="Proteomes" id="UP000054937"/>
    </source>
</evidence>
<gene>
    <name evidence="2" type="ORF">PPERSA_02648</name>
</gene>
<dbReference type="PANTHER" id="PTHR21580">
    <property type="entry name" value="SHIPPO-1-RELATED"/>
    <property type="match status" value="1"/>
</dbReference>
<dbReference type="AlphaFoldDB" id="A0A0V0R5Y9"/>
<dbReference type="InterPro" id="IPR051291">
    <property type="entry name" value="CIMAP"/>
</dbReference>
<comment type="caution">
    <text evidence="2">The sequence shown here is derived from an EMBL/GenBank/DDBJ whole genome shotgun (WGS) entry which is preliminary data.</text>
</comment>
<dbReference type="Proteomes" id="UP000054937">
    <property type="component" value="Unassembled WGS sequence"/>
</dbReference>
<dbReference type="Pfam" id="PF07004">
    <property type="entry name" value="SHIPPO-rpt"/>
    <property type="match status" value="2"/>
</dbReference>
<evidence type="ECO:0000313" key="2">
    <source>
        <dbReference type="EMBL" id="KRX09776.1"/>
    </source>
</evidence>
<dbReference type="InParanoid" id="A0A0V0R5Y9"/>
<proteinExistence type="predicted"/>
<feature type="region of interest" description="Disordered" evidence="1">
    <location>
        <begin position="162"/>
        <end position="193"/>
    </location>
</feature>
<dbReference type="PANTHER" id="PTHR21580:SF28">
    <property type="entry name" value="BOREALIN N-TERMINAL DOMAIN-CONTAINING PROTEIN-RELATED"/>
    <property type="match status" value="1"/>
</dbReference>
<name>A0A0V0R5Y9_PSEPJ</name>
<reference evidence="2 3" key="1">
    <citation type="journal article" date="2015" name="Sci. Rep.">
        <title>Genome of the facultative scuticociliatosis pathogen Pseudocohnilembus persalinus provides insight into its virulence through horizontal gene transfer.</title>
        <authorList>
            <person name="Xiong J."/>
            <person name="Wang G."/>
            <person name="Cheng J."/>
            <person name="Tian M."/>
            <person name="Pan X."/>
            <person name="Warren A."/>
            <person name="Jiang C."/>
            <person name="Yuan D."/>
            <person name="Miao W."/>
        </authorList>
    </citation>
    <scope>NUCLEOTIDE SEQUENCE [LARGE SCALE GENOMIC DNA]</scope>
    <source>
        <strain evidence="2">36N120E</strain>
    </source>
</reference>
<feature type="region of interest" description="Disordered" evidence="1">
    <location>
        <begin position="45"/>
        <end position="66"/>
    </location>
</feature>
<evidence type="ECO:0000256" key="1">
    <source>
        <dbReference type="SAM" id="MobiDB-lite"/>
    </source>
</evidence>
<dbReference type="InterPro" id="IPR010736">
    <property type="entry name" value="SHIPPO-rpt"/>
</dbReference>
<protein>
    <recommendedName>
        <fullName evidence="4">Sperm-tail PG-rich repeat</fullName>
    </recommendedName>
</protein>
<sequence>MGSNGPAPTAYNIESIFTPKISRQRGKSFGLSRELANAPCYNFLGDQREKSSKPGPGWYEQKSTKSTLQFSMGQKTGSAFMVQNKTPGPGSYNPPALSPDGKYAISTFKSYGTCLFNPKNSSRWAKESKEKVPPPHYKIVDSISKNGRYITSKYRSQRVSSFGYGDRTTFGKSKADLPGPGSYKVHSDFGYQQ</sequence>